<name>A0ABQ3ZGG0_9ACTN</name>
<organism evidence="4 5">
    <name type="scientific">Winogradskya humida</name>
    <dbReference type="NCBI Taxonomy" id="113566"/>
    <lineage>
        <taxon>Bacteria</taxon>
        <taxon>Bacillati</taxon>
        <taxon>Actinomycetota</taxon>
        <taxon>Actinomycetes</taxon>
        <taxon>Micromonosporales</taxon>
        <taxon>Micromonosporaceae</taxon>
        <taxon>Winogradskya</taxon>
    </lineage>
</organism>
<dbReference type="PANTHER" id="PTHR44591:SF3">
    <property type="entry name" value="RESPONSE REGULATORY DOMAIN-CONTAINING PROTEIN"/>
    <property type="match status" value="1"/>
</dbReference>
<keyword evidence="1 2" id="KW-0597">Phosphoprotein</keyword>
<reference evidence="4 5" key="1">
    <citation type="submission" date="2021-01" db="EMBL/GenBank/DDBJ databases">
        <title>Whole genome shotgun sequence of Actinoplanes humidus NBRC 14915.</title>
        <authorList>
            <person name="Komaki H."/>
            <person name="Tamura T."/>
        </authorList>
    </citation>
    <scope>NUCLEOTIDE SEQUENCE [LARGE SCALE GENOMIC DNA]</scope>
    <source>
        <strain evidence="4 5">NBRC 14915</strain>
    </source>
</reference>
<evidence type="ECO:0000256" key="1">
    <source>
        <dbReference type="ARBA" id="ARBA00022553"/>
    </source>
</evidence>
<protein>
    <recommendedName>
        <fullName evidence="3">Response regulatory domain-containing protein</fullName>
    </recommendedName>
</protein>
<dbReference type="Pfam" id="PF00072">
    <property type="entry name" value="Response_reg"/>
    <property type="match status" value="1"/>
</dbReference>
<dbReference type="Gene3D" id="3.40.50.2300">
    <property type="match status" value="1"/>
</dbReference>
<feature type="domain" description="Response regulatory" evidence="3">
    <location>
        <begin position="5"/>
        <end position="120"/>
    </location>
</feature>
<dbReference type="InterPro" id="IPR011006">
    <property type="entry name" value="CheY-like_superfamily"/>
</dbReference>
<dbReference type="InterPro" id="IPR001789">
    <property type="entry name" value="Sig_transdc_resp-reg_receiver"/>
</dbReference>
<dbReference type="RefSeq" id="WP_203834933.1">
    <property type="nucleotide sequence ID" value="NZ_BAAATV010000001.1"/>
</dbReference>
<dbReference type="InterPro" id="IPR050595">
    <property type="entry name" value="Bact_response_regulator"/>
</dbReference>
<dbReference type="EMBL" id="BOMN01000010">
    <property type="protein sequence ID" value="GIE17664.1"/>
    <property type="molecule type" value="Genomic_DNA"/>
</dbReference>
<dbReference type="SUPFAM" id="SSF52172">
    <property type="entry name" value="CheY-like"/>
    <property type="match status" value="1"/>
</dbReference>
<comment type="caution">
    <text evidence="4">The sequence shown here is derived from an EMBL/GenBank/DDBJ whole genome shotgun (WGS) entry which is preliminary data.</text>
</comment>
<evidence type="ECO:0000313" key="4">
    <source>
        <dbReference type="EMBL" id="GIE17664.1"/>
    </source>
</evidence>
<feature type="modified residue" description="4-aspartylphosphate" evidence="2">
    <location>
        <position position="55"/>
    </location>
</feature>
<dbReference type="PANTHER" id="PTHR44591">
    <property type="entry name" value="STRESS RESPONSE REGULATOR PROTEIN 1"/>
    <property type="match status" value="1"/>
</dbReference>
<evidence type="ECO:0000256" key="2">
    <source>
        <dbReference type="PROSITE-ProRule" id="PRU00169"/>
    </source>
</evidence>
<dbReference type="SMART" id="SM00448">
    <property type="entry name" value="REC"/>
    <property type="match status" value="1"/>
</dbReference>
<dbReference type="PROSITE" id="PS50110">
    <property type="entry name" value="RESPONSE_REGULATORY"/>
    <property type="match status" value="1"/>
</dbReference>
<dbReference type="Proteomes" id="UP000603200">
    <property type="component" value="Unassembled WGS sequence"/>
</dbReference>
<evidence type="ECO:0000259" key="3">
    <source>
        <dbReference type="PROSITE" id="PS50110"/>
    </source>
</evidence>
<proteinExistence type="predicted"/>
<sequence length="334" mass="37421">MDDFEVLFVDDDLTLAEGYARVVRNQLHVRTHASDSFEESLVLVARNAIRVVVIDQRMPEITGTELMRRIHQLDQRVRVIILSGRAGESEIIEAYEDGVTKFLRKDSWRSTLVGTVQDQLLEYEAELTSSFNAEDVGKPLFEVRVGLPLLGERIAFYLLSREKLDDAFVSPSSWHSFGNIDAGVEKEITYEVEWKETEEEISKSSVTLGSEIGVTAGKLTKLASKLKADITESHEFKTVTERRSKTTARTKVSLPAEPSDPNQVHVAARSYEVAPVFFLVRSLLLSHCSTCQHKALVKIDSYIPSSRYASRQIDYLSDGSSPRVTLTGIHDVSA</sequence>
<gene>
    <name evidence="4" type="ORF">Ahu01nite_007660</name>
</gene>
<evidence type="ECO:0000313" key="5">
    <source>
        <dbReference type="Proteomes" id="UP000603200"/>
    </source>
</evidence>
<accession>A0ABQ3ZGG0</accession>
<keyword evidence="5" id="KW-1185">Reference proteome</keyword>